<keyword evidence="2 10" id="KW-0479">Metal-binding</keyword>
<evidence type="ECO:0000256" key="5">
    <source>
        <dbReference type="ARBA" id="ARBA00022833"/>
    </source>
</evidence>
<dbReference type="SMART" id="SM00868">
    <property type="entry name" value="zf-AD"/>
    <property type="match status" value="1"/>
</dbReference>
<dbReference type="Pfam" id="PF07776">
    <property type="entry name" value="zf-AD"/>
    <property type="match status" value="1"/>
</dbReference>
<accession>A0A8J9VW91</accession>
<feature type="domain" description="C2H2-type" evidence="12">
    <location>
        <begin position="441"/>
        <end position="468"/>
    </location>
</feature>
<feature type="domain" description="C2H2-type" evidence="12">
    <location>
        <begin position="469"/>
        <end position="496"/>
    </location>
</feature>
<evidence type="ECO:0000256" key="3">
    <source>
        <dbReference type="ARBA" id="ARBA00022737"/>
    </source>
</evidence>
<feature type="binding site" evidence="10">
    <location>
        <position position="51"/>
    </location>
    <ligand>
        <name>Zn(2+)</name>
        <dbReference type="ChEBI" id="CHEBI:29105"/>
    </ligand>
</feature>
<evidence type="ECO:0000256" key="6">
    <source>
        <dbReference type="ARBA" id="ARBA00023125"/>
    </source>
</evidence>
<keyword evidence="6" id="KW-0238">DNA-binding</keyword>
<protein>
    <submittedName>
        <fullName evidence="14">Uncharacterized protein</fullName>
    </submittedName>
</protein>
<dbReference type="SUPFAM" id="SSF57667">
    <property type="entry name" value="beta-beta-alpha zinc fingers"/>
    <property type="match status" value="3"/>
</dbReference>
<name>A0A8J9VW91_9NEOP</name>
<dbReference type="GO" id="GO:0000981">
    <property type="term" value="F:DNA-binding transcription factor activity, RNA polymerase II-specific"/>
    <property type="evidence" value="ECO:0007669"/>
    <property type="project" value="TreeGrafter"/>
</dbReference>
<dbReference type="PANTHER" id="PTHR24388">
    <property type="entry name" value="ZINC FINGER PROTEIN"/>
    <property type="match status" value="1"/>
</dbReference>
<dbReference type="SUPFAM" id="SSF57716">
    <property type="entry name" value="Glucocorticoid receptor-like (DNA-binding domain)"/>
    <property type="match status" value="1"/>
</dbReference>
<dbReference type="InterPro" id="IPR012934">
    <property type="entry name" value="Znf_AD"/>
</dbReference>
<feature type="domain" description="C2H2-type" evidence="12">
    <location>
        <begin position="385"/>
        <end position="412"/>
    </location>
</feature>
<dbReference type="AlphaFoldDB" id="A0A8J9VW91"/>
<feature type="domain" description="C2H2-type" evidence="12">
    <location>
        <begin position="413"/>
        <end position="440"/>
    </location>
</feature>
<comment type="similarity">
    <text evidence="8">Belongs to the snail C2H2-type zinc-finger protein family.</text>
</comment>
<evidence type="ECO:0000313" key="14">
    <source>
        <dbReference type="EMBL" id="CAH0731738.1"/>
    </source>
</evidence>
<dbReference type="InterPro" id="IPR013087">
    <property type="entry name" value="Znf_C2H2_type"/>
</dbReference>
<dbReference type="SMART" id="SM00355">
    <property type="entry name" value="ZnF_C2H2"/>
    <property type="match status" value="9"/>
</dbReference>
<dbReference type="PROSITE" id="PS50157">
    <property type="entry name" value="ZINC_FINGER_C2H2_2"/>
    <property type="match status" value="5"/>
</dbReference>
<dbReference type="PANTHER" id="PTHR24388:SF99">
    <property type="entry name" value="GASTRULA ZINC FINGER PROTEIN XLCGF52.1-LIKE ISOFORM X1-RELATED"/>
    <property type="match status" value="1"/>
</dbReference>
<keyword evidence="15" id="KW-1185">Reference proteome</keyword>
<dbReference type="PROSITE" id="PS00028">
    <property type="entry name" value="ZINC_FINGER_C2H2_1"/>
    <property type="match status" value="6"/>
</dbReference>
<feature type="region of interest" description="Disordered" evidence="11">
    <location>
        <begin position="265"/>
        <end position="287"/>
    </location>
</feature>
<feature type="binding site" evidence="10">
    <location>
        <position position="8"/>
    </location>
    <ligand>
        <name>Zn(2+)</name>
        <dbReference type="ChEBI" id="CHEBI:29105"/>
    </ligand>
</feature>
<feature type="domain" description="ZAD" evidence="13">
    <location>
        <begin position="3"/>
        <end position="75"/>
    </location>
</feature>
<dbReference type="FunFam" id="3.30.160.60:FF:001009">
    <property type="entry name" value="Zinc finger protein 26"/>
    <property type="match status" value="1"/>
</dbReference>
<reference evidence="14" key="1">
    <citation type="submission" date="2021-12" db="EMBL/GenBank/DDBJ databases">
        <authorList>
            <person name="Martin H S."/>
        </authorList>
    </citation>
    <scope>NUCLEOTIDE SEQUENCE</scope>
</reference>
<dbReference type="OrthoDB" id="3437960at2759"/>
<dbReference type="PROSITE" id="PS51915">
    <property type="entry name" value="ZAD"/>
    <property type="match status" value="1"/>
</dbReference>
<dbReference type="EMBL" id="OV170229">
    <property type="protein sequence ID" value="CAH0731738.1"/>
    <property type="molecule type" value="Genomic_DNA"/>
</dbReference>
<dbReference type="FunFam" id="3.30.160.60:FF:000029">
    <property type="entry name" value="GLI family zinc finger 4"/>
    <property type="match status" value="1"/>
</dbReference>
<keyword evidence="3" id="KW-0677">Repeat</keyword>
<dbReference type="Pfam" id="PF00096">
    <property type="entry name" value="zf-C2H2"/>
    <property type="match status" value="3"/>
</dbReference>
<proteinExistence type="inferred from homology"/>
<feature type="non-terminal residue" evidence="14">
    <location>
        <position position="552"/>
    </location>
</feature>
<dbReference type="InterPro" id="IPR050527">
    <property type="entry name" value="Snail/Krueppel_Znf"/>
</dbReference>
<evidence type="ECO:0000256" key="9">
    <source>
        <dbReference type="PROSITE-ProRule" id="PRU00042"/>
    </source>
</evidence>
<evidence type="ECO:0000256" key="7">
    <source>
        <dbReference type="ARBA" id="ARBA00023242"/>
    </source>
</evidence>
<dbReference type="Proteomes" id="UP000838878">
    <property type="component" value="Chromosome 9"/>
</dbReference>
<organism evidence="14 15">
    <name type="scientific">Brenthis ino</name>
    <name type="common">lesser marbled fritillary</name>
    <dbReference type="NCBI Taxonomy" id="405034"/>
    <lineage>
        <taxon>Eukaryota</taxon>
        <taxon>Metazoa</taxon>
        <taxon>Ecdysozoa</taxon>
        <taxon>Arthropoda</taxon>
        <taxon>Hexapoda</taxon>
        <taxon>Insecta</taxon>
        <taxon>Pterygota</taxon>
        <taxon>Neoptera</taxon>
        <taxon>Endopterygota</taxon>
        <taxon>Lepidoptera</taxon>
        <taxon>Glossata</taxon>
        <taxon>Ditrysia</taxon>
        <taxon>Papilionoidea</taxon>
        <taxon>Nymphalidae</taxon>
        <taxon>Heliconiinae</taxon>
        <taxon>Argynnini</taxon>
        <taxon>Brenthis</taxon>
    </lineage>
</organism>
<evidence type="ECO:0000256" key="1">
    <source>
        <dbReference type="ARBA" id="ARBA00004123"/>
    </source>
</evidence>
<evidence type="ECO:0000256" key="10">
    <source>
        <dbReference type="PROSITE-ProRule" id="PRU01263"/>
    </source>
</evidence>
<evidence type="ECO:0000256" key="8">
    <source>
        <dbReference type="ARBA" id="ARBA00037948"/>
    </source>
</evidence>
<feature type="domain" description="C2H2-type" evidence="12">
    <location>
        <begin position="497"/>
        <end position="524"/>
    </location>
</feature>
<feature type="binding site" evidence="10">
    <location>
        <position position="5"/>
    </location>
    <ligand>
        <name>Zn(2+)</name>
        <dbReference type="ChEBI" id="CHEBI:29105"/>
    </ligand>
</feature>
<evidence type="ECO:0000256" key="4">
    <source>
        <dbReference type="ARBA" id="ARBA00022771"/>
    </source>
</evidence>
<feature type="binding site" evidence="10">
    <location>
        <position position="48"/>
    </location>
    <ligand>
        <name>Zn(2+)</name>
        <dbReference type="ChEBI" id="CHEBI:29105"/>
    </ligand>
</feature>
<keyword evidence="5 10" id="KW-0862">Zinc</keyword>
<sequence>MDNICRLCCSTKFVNNYIFDEENALFLKMSLYLPIKVLKEDRLPQKVCDKCSCKVNDLYQFCNEAIEVQNRLKSFLSTAQFFVNNTVDLTVIKQNCKSPPPLRTCNQSTQTEDDFSNVLKVKDEPNVPLPIIKKESNYFEDNDDFTQGDLPSDNSEEEFLIEIKKKKKNENHSTTEVVKATRGRKPKTKIHNTMFNIFENNGLSVIHEENMDLDLVKEEMELKPPELDVDSLENANGDLFICCMCFTQCESRSALLTHYRAHGRKGKAAAKDKPAPPPPPPGDAPRCPRCQKSLAPAEWGKHWRRHYARDTRPFRCALCQATYRDHYKMLKHGLTHKPDELRSETPRTSAKKFLCDICPETFVYMRCMLAHRSLAHPEAAGAPALRCGQCARAFAHPNSLRRHARTHSGARDHLCSVCGKALTSREHLKFHLRIHTGYKPNVCKTCGKGFVKKCNLKLHERVHSGEKPHVCSHCGKAFSQRSTLVIHERYHNGARPYVCSLCGRGFVARGLLTMHLKTACVDAPPRHRPAPAPAPALHAAPPALAALKLNTR</sequence>
<keyword evidence="4 9" id="KW-0863">Zinc-finger</keyword>
<dbReference type="GO" id="GO:0000978">
    <property type="term" value="F:RNA polymerase II cis-regulatory region sequence-specific DNA binding"/>
    <property type="evidence" value="ECO:0007669"/>
    <property type="project" value="TreeGrafter"/>
</dbReference>
<evidence type="ECO:0000259" key="13">
    <source>
        <dbReference type="PROSITE" id="PS51915"/>
    </source>
</evidence>
<evidence type="ECO:0000256" key="11">
    <source>
        <dbReference type="SAM" id="MobiDB-lite"/>
    </source>
</evidence>
<evidence type="ECO:0000256" key="2">
    <source>
        <dbReference type="ARBA" id="ARBA00022723"/>
    </source>
</evidence>
<dbReference type="InterPro" id="IPR036236">
    <property type="entry name" value="Znf_C2H2_sf"/>
</dbReference>
<evidence type="ECO:0000259" key="12">
    <source>
        <dbReference type="PROSITE" id="PS50157"/>
    </source>
</evidence>
<evidence type="ECO:0000313" key="15">
    <source>
        <dbReference type="Proteomes" id="UP000838878"/>
    </source>
</evidence>
<dbReference type="GO" id="GO:0008270">
    <property type="term" value="F:zinc ion binding"/>
    <property type="evidence" value="ECO:0007669"/>
    <property type="project" value="UniProtKB-UniRule"/>
</dbReference>
<dbReference type="Gene3D" id="3.30.160.60">
    <property type="entry name" value="Classic Zinc Finger"/>
    <property type="match status" value="6"/>
</dbReference>
<dbReference type="GO" id="GO:0005634">
    <property type="term" value="C:nucleus"/>
    <property type="evidence" value="ECO:0007669"/>
    <property type="project" value="UniProtKB-SubCell"/>
</dbReference>
<gene>
    <name evidence="14" type="ORF">BINO364_LOCUS16530</name>
</gene>
<dbReference type="FunFam" id="3.30.160.60:FF:000446">
    <property type="entry name" value="Zinc finger protein"/>
    <property type="match status" value="1"/>
</dbReference>
<keyword evidence="7" id="KW-0539">Nucleus</keyword>
<dbReference type="Gene3D" id="3.40.1800.20">
    <property type="match status" value="1"/>
</dbReference>
<comment type="subcellular location">
    <subcellularLocation>
        <location evidence="1">Nucleus</location>
    </subcellularLocation>
</comment>